<feature type="region of interest" description="Disordered" evidence="1">
    <location>
        <begin position="110"/>
        <end position="133"/>
    </location>
</feature>
<dbReference type="Proteomes" id="UP000037269">
    <property type="component" value="Unassembled WGS sequence"/>
</dbReference>
<evidence type="ECO:0000313" key="3">
    <source>
        <dbReference type="EMBL" id="SDJ07476.1"/>
    </source>
</evidence>
<dbReference type="STRING" id="47500.AF333_08635"/>
<proteinExistence type="predicted"/>
<reference evidence="2 4" key="1">
    <citation type="submission" date="2015-07" db="EMBL/GenBank/DDBJ databases">
        <title>Fjat-14205 dsm 2895.</title>
        <authorList>
            <person name="Liu B."/>
            <person name="Wang J."/>
            <person name="Zhu Y."/>
            <person name="Liu G."/>
            <person name="Chen Q."/>
            <person name="Chen Z."/>
            <person name="Lan J."/>
            <person name="Che J."/>
            <person name="Ge C."/>
            <person name="Shi H."/>
            <person name="Pan Z."/>
            <person name="Liu X."/>
        </authorList>
    </citation>
    <scope>NUCLEOTIDE SEQUENCE [LARGE SCALE GENOMIC DNA]</scope>
    <source>
        <strain evidence="2 4">DSM 2895</strain>
    </source>
</reference>
<evidence type="ECO:0000313" key="2">
    <source>
        <dbReference type="EMBL" id="KON95532.1"/>
    </source>
</evidence>
<sequence length="133" mass="15506">MLSNCSACGKLFMKVSKPVCPDCARQELDTVKRIRDYLKPKERRNAPVLQVSQDLDIPVRYIEYLIREKYFDLTRYPSMQYKCKNCNTLITLGEYCSSCAEELRKNLLSTNEDAEKSNNDNNDPDGNFYKTRL</sequence>
<evidence type="ECO:0000313" key="5">
    <source>
        <dbReference type="Proteomes" id="UP000182836"/>
    </source>
</evidence>
<dbReference type="EMBL" id="LGUG01000004">
    <property type="protein sequence ID" value="KON95532.1"/>
    <property type="molecule type" value="Genomic_DNA"/>
</dbReference>
<organism evidence="2 4">
    <name type="scientific">Aneurinibacillus migulanus</name>
    <name type="common">Bacillus migulanus</name>
    <dbReference type="NCBI Taxonomy" id="47500"/>
    <lineage>
        <taxon>Bacteria</taxon>
        <taxon>Bacillati</taxon>
        <taxon>Bacillota</taxon>
        <taxon>Bacilli</taxon>
        <taxon>Bacillales</taxon>
        <taxon>Paenibacillaceae</taxon>
        <taxon>Aneurinibacillus group</taxon>
        <taxon>Aneurinibacillus</taxon>
    </lineage>
</organism>
<evidence type="ECO:0000256" key="1">
    <source>
        <dbReference type="SAM" id="MobiDB-lite"/>
    </source>
</evidence>
<evidence type="ECO:0008006" key="6">
    <source>
        <dbReference type="Google" id="ProtNLM"/>
    </source>
</evidence>
<accession>A0A0D1WHN6</accession>
<dbReference type="Proteomes" id="UP000182836">
    <property type="component" value="Unassembled WGS sequence"/>
</dbReference>
<keyword evidence="4" id="KW-1185">Reference proteome</keyword>
<name>A0A0D1WHN6_ANEMI</name>
<dbReference type="EMBL" id="FNED01000011">
    <property type="protein sequence ID" value="SDJ07476.1"/>
    <property type="molecule type" value="Genomic_DNA"/>
</dbReference>
<evidence type="ECO:0000313" key="4">
    <source>
        <dbReference type="Proteomes" id="UP000037269"/>
    </source>
</evidence>
<gene>
    <name evidence="2" type="ORF">AF333_08635</name>
    <name evidence="3" type="ORF">SAMN04487909_111110</name>
</gene>
<protein>
    <recommendedName>
        <fullName evidence="6">Flagellar operon protein TIGR03826</fullName>
    </recommendedName>
</protein>
<reference evidence="3 5" key="2">
    <citation type="submission" date="2016-10" db="EMBL/GenBank/DDBJ databases">
        <authorList>
            <person name="de Groot N.N."/>
        </authorList>
    </citation>
    <scope>NUCLEOTIDE SEQUENCE [LARGE SCALE GENOMIC DNA]</scope>
    <source>
        <strain evidence="3 5">DSM 2895</strain>
    </source>
</reference>
<dbReference type="AlphaFoldDB" id="A0A0D1WHN6"/>
<dbReference type="PATRIC" id="fig|47500.12.peg.5140"/>